<comment type="caution">
    <text evidence="2">The sequence shown here is derived from an EMBL/GenBank/DDBJ whole genome shotgun (WGS) entry which is preliminary data.</text>
</comment>
<organism evidence="2 3">
    <name type="scientific">Allacma fusca</name>
    <dbReference type="NCBI Taxonomy" id="39272"/>
    <lineage>
        <taxon>Eukaryota</taxon>
        <taxon>Metazoa</taxon>
        <taxon>Ecdysozoa</taxon>
        <taxon>Arthropoda</taxon>
        <taxon>Hexapoda</taxon>
        <taxon>Collembola</taxon>
        <taxon>Symphypleona</taxon>
        <taxon>Sminthuridae</taxon>
        <taxon>Allacma</taxon>
    </lineage>
</organism>
<dbReference type="AlphaFoldDB" id="A0A8J2KKR7"/>
<proteinExistence type="predicted"/>
<dbReference type="Proteomes" id="UP000708208">
    <property type="component" value="Unassembled WGS sequence"/>
</dbReference>
<evidence type="ECO:0000256" key="1">
    <source>
        <dbReference type="SAM" id="SignalP"/>
    </source>
</evidence>
<accession>A0A8J2KKR7</accession>
<evidence type="ECO:0000313" key="3">
    <source>
        <dbReference type="Proteomes" id="UP000708208"/>
    </source>
</evidence>
<dbReference type="EMBL" id="CAJVCH010378510">
    <property type="protein sequence ID" value="CAG7816795.1"/>
    <property type="molecule type" value="Genomic_DNA"/>
</dbReference>
<evidence type="ECO:0008006" key="4">
    <source>
        <dbReference type="Google" id="ProtNLM"/>
    </source>
</evidence>
<keyword evidence="1" id="KW-0732">Signal</keyword>
<sequence>MFKILVALCILAILDFGQGESAKFTPGRFRRDVDNLPAEEDAQTIVKIKESITRLRHAETRLKTFNDLVEEGLANGAVAKSLGTVQSQVEKGAVDYSKITSVLKDTAPTTFKEVIKRISDDTHILLDQLHGRLDSLGNYIKDVKHDSDDTSAEDHHAQKSK</sequence>
<feature type="chain" id="PRO_5035288427" description="Secreted protein" evidence="1">
    <location>
        <begin position="20"/>
        <end position="161"/>
    </location>
</feature>
<gene>
    <name evidence="2" type="ORF">AFUS01_LOCUS27394</name>
</gene>
<feature type="signal peptide" evidence="1">
    <location>
        <begin position="1"/>
        <end position="19"/>
    </location>
</feature>
<protein>
    <recommendedName>
        <fullName evidence="4">Secreted protein</fullName>
    </recommendedName>
</protein>
<evidence type="ECO:0000313" key="2">
    <source>
        <dbReference type="EMBL" id="CAG7816795.1"/>
    </source>
</evidence>
<keyword evidence="3" id="KW-1185">Reference proteome</keyword>
<reference evidence="2" key="1">
    <citation type="submission" date="2021-06" db="EMBL/GenBank/DDBJ databases">
        <authorList>
            <person name="Hodson N. C."/>
            <person name="Mongue J. A."/>
            <person name="Jaron S. K."/>
        </authorList>
    </citation>
    <scope>NUCLEOTIDE SEQUENCE</scope>
</reference>
<name>A0A8J2KKR7_9HEXA</name>